<dbReference type="InterPro" id="IPR036259">
    <property type="entry name" value="MFS_trans_sf"/>
</dbReference>
<feature type="compositionally biased region" description="Polar residues" evidence="1">
    <location>
        <begin position="539"/>
        <end position="549"/>
    </location>
</feature>
<dbReference type="AlphaFoldDB" id="A0A812Q2K0"/>
<keyword evidence="2" id="KW-0812">Transmembrane</keyword>
<evidence type="ECO:0000256" key="2">
    <source>
        <dbReference type="SAM" id="Phobius"/>
    </source>
</evidence>
<feature type="region of interest" description="Disordered" evidence="1">
    <location>
        <begin position="507"/>
        <end position="549"/>
    </location>
</feature>
<evidence type="ECO:0000313" key="3">
    <source>
        <dbReference type="EMBL" id="CAE7374197.1"/>
    </source>
</evidence>
<gene>
    <name evidence="3" type="ORF">SNAT2548_LOCUS20443</name>
</gene>
<organism evidence="3 4">
    <name type="scientific">Symbiodinium natans</name>
    <dbReference type="NCBI Taxonomy" id="878477"/>
    <lineage>
        <taxon>Eukaryota</taxon>
        <taxon>Sar</taxon>
        <taxon>Alveolata</taxon>
        <taxon>Dinophyceae</taxon>
        <taxon>Suessiales</taxon>
        <taxon>Symbiodiniaceae</taxon>
        <taxon>Symbiodinium</taxon>
    </lineage>
</organism>
<proteinExistence type="predicted"/>
<keyword evidence="4" id="KW-1185">Reference proteome</keyword>
<feature type="transmembrane region" description="Helical" evidence="2">
    <location>
        <begin position="43"/>
        <end position="61"/>
    </location>
</feature>
<name>A0A812Q2K0_9DINO</name>
<keyword evidence="2" id="KW-1133">Transmembrane helix</keyword>
<feature type="transmembrane region" description="Helical" evidence="2">
    <location>
        <begin position="257"/>
        <end position="280"/>
    </location>
</feature>
<feature type="transmembrane region" description="Helical" evidence="2">
    <location>
        <begin position="183"/>
        <end position="208"/>
    </location>
</feature>
<dbReference type="EMBL" id="CAJNDS010002210">
    <property type="protein sequence ID" value="CAE7374197.1"/>
    <property type="molecule type" value="Genomic_DNA"/>
</dbReference>
<feature type="transmembrane region" description="Helical" evidence="2">
    <location>
        <begin position="82"/>
        <end position="102"/>
    </location>
</feature>
<dbReference type="SUPFAM" id="SSF103473">
    <property type="entry name" value="MFS general substrate transporter"/>
    <property type="match status" value="1"/>
</dbReference>
<feature type="compositionally biased region" description="Acidic residues" evidence="1">
    <location>
        <begin position="511"/>
        <end position="520"/>
    </location>
</feature>
<evidence type="ECO:0000313" key="4">
    <source>
        <dbReference type="Proteomes" id="UP000604046"/>
    </source>
</evidence>
<feature type="transmembrane region" description="Helical" evidence="2">
    <location>
        <begin position="384"/>
        <end position="402"/>
    </location>
</feature>
<feature type="transmembrane region" description="Helical" evidence="2">
    <location>
        <begin position="149"/>
        <end position="171"/>
    </location>
</feature>
<feature type="transmembrane region" description="Helical" evidence="2">
    <location>
        <begin position="114"/>
        <end position="137"/>
    </location>
</feature>
<sequence length="549" mass="59777">MAMLGLSHTQAGGLVSIHISDRPTAGVPHPVLGERVVDFSMSLFVPFLSFWIAVFLHERYVSYNNEIMLSYEPLQRKSCQVMTTWLGLAGFMMNAMMVPLSLDLAFSLGQSATASGLFVGAQLVAGIVGTLLGRLLVNELEWAQFFVRRVLIFIFWFLSFAALANACFYNWTAQSSQVNLIWWIAIGYNSMLNLIAAIPGVMCVVLWTKVTHPGNRTMWTFIGQCSRNAGMTIGPLAFLLVSRMVVRGGEPVNPRSMMAWVCIFSAVLNLMSLTIAVFGIPTELPHALPEALSEEGSFQLSGEARPEDLDDSGRQTVYWKIVLYFCERPLTLAAIEVSTTMMLELLYGWDAYHSGFCFTIMCPAGIVLAIVLKSLINAGIVREPNVYFGSMVVSVLGCALLFDEGNAGPTTLIAAGTMIYTGAACANGIADGWGSRAAKEGTGFGQAQFQLLKMLAISLARFTGDLLGRFLVDYGGRNMYAAFQLLLCLAGAHTAYGACRPLWAKEREGESGETLENEEAESTKGTSGRKLLQAPEDSPNPSEASPMQR</sequence>
<protein>
    <submittedName>
        <fullName evidence="3">Uncharacterized protein</fullName>
    </submittedName>
</protein>
<reference evidence="3" key="1">
    <citation type="submission" date="2021-02" db="EMBL/GenBank/DDBJ databases">
        <authorList>
            <person name="Dougan E. K."/>
            <person name="Rhodes N."/>
            <person name="Thang M."/>
            <person name="Chan C."/>
        </authorList>
    </citation>
    <scope>NUCLEOTIDE SEQUENCE</scope>
</reference>
<feature type="transmembrane region" description="Helical" evidence="2">
    <location>
        <begin position="351"/>
        <end position="372"/>
    </location>
</feature>
<dbReference type="OrthoDB" id="423328at2759"/>
<dbReference type="Proteomes" id="UP000604046">
    <property type="component" value="Unassembled WGS sequence"/>
</dbReference>
<feature type="transmembrane region" description="Helical" evidence="2">
    <location>
        <begin position="408"/>
        <end position="430"/>
    </location>
</feature>
<evidence type="ECO:0000256" key="1">
    <source>
        <dbReference type="SAM" id="MobiDB-lite"/>
    </source>
</evidence>
<comment type="caution">
    <text evidence="3">The sequence shown here is derived from an EMBL/GenBank/DDBJ whole genome shotgun (WGS) entry which is preliminary data.</text>
</comment>
<keyword evidence="2" id="KW-0472">Membrane</keyword>
<dbReference type="Gene3D" id="1.20.1250.20">
    <property type="entry name" value="MFS general substrate transporter like domains"/>
    <property type="match status" value="1"/>
</dbReference>
<accession>A0A812Q2K0</accession>